<keyword evidence="4" id="KW-1185">Reference proteome</keyword>
<proteinExistence type="predicted"/>
<feature type="compositionally biased region" description="Polar residues" evidence="1">
    <location>
        <begin position="229"/>
        <end position="257"/>
    </location>
</feature>
<feature type="region of interest" description="Disordered" evidence="1">
    <location>
        <begin position="674"/>
        <end position="696"/>
    </location>
</feature>
<feature type="region of interest" description="Disordered" evidence="1">
    <location>
        <begin position="433"/>
        <end position="462"/>
    </location>
</feature>
<accession>A0AAE1PUH0</accession>
<dbReference type="AlphaFoldDB" id="A0AAE1PUH0"/>
<dbReference type="EMBL" id="JAWZYT010001299">
    <property type="protein sequence ID" value="KAK4313497.1"/>
    <property type="molecule type" value="Genomic_DNA"/>
</dbReference>
<organism evidence="3 4">
    <name type="scientific">Petrolisthes manimaculis</name>
    <dbReference type="NCBI Taxonomy" id="1843537"/>
    <lineage>
        <taxon>Eukaryota</taxon>
        <taxon>Metazoa</taxon>
        <taxon>Ecdysozoa</taxon>
        <taxon>Arthropoda</taxon>
        <taxon>Crustacea</taxon>
        <taxon>Multicrustacea</taxon>
        <taxon>Malacostraca</taxon>
        <taxon>Eumalacostraca</taxon>
        <taxon>Eucarida</taxon>
        <taxon>Decapoda</taxon>
        <taxon>Pleocyemata</taxon>
        <taxon>Anomura</taxon>
        <taxon>Galatheoidea</taxon>
        <taxon>Porcellanidae</taxon>
        <taxon>Petrolisthes</taxon>
    </lineage>
</organism>
<feature type="compositionally biased region" description="Low complexity" evidence="1">
    <location>
        <begin position="433"/>
        <end position="448"/>
    </location>
</feature>
<evidence type="ECO:0000313" key="4">
    <source>
        <dbReference type="Proteomes" id="UP001292094"/>
    </source>
</evidence>
<keyword evidence="2" id="KW-1133">Transmembrane helix</keyword>
<feature type="compositionally biased region" description="Gly residues" evidence="1">
    <location>
        <begin position="10"/>
        <end position="36"/>
    </location>
</feature>
<protein>
    <submittedName>
        <fullName evidence="3">Uncharacterized protein</fullName>
    </submittedName>
</protein>
<keyword evidence="2" id="KW-0812">Transmembrane</keyword>
<feature type="compositionally biased region" description="Low complexity" evidence="1">
    <location>
        <begin position="526"/>
        <end position="535"/>
    </location>
</feature>
<sequence length="750" mass="80172">MRNNKVGVEQCGGGSGGGGGGGLVPGMGGVGGGGGVTDVVTDDEDRSGSGSGTNLSAKMRASSGLSQFQEVDFSNQVCFYNGDSLKKTHTGKPPTLSNFEEERGSISEWKPKKENWRRLKDDLMKKINSKRGSRDYGEEMADFNVKVEVPECVATENDILDEILSKTELAAMSVNGRKKLRERLERSADGRLEGIEDNSTARQGEKLPGCDAVPETSTTNTAQDSTTQGSNPKQYDSQRKYNNVGCSSGYKSRQPVSNGEEYMSGSKRNNSSSRDGDPVPSTSTTVDTELSLHSTGEGDDEEDSVDPPRRIPPPDEQEKPNLTPVSLAIYSNLSQEGPSRSRNMFLMATATCTFIITVVLAVAILVAPKTLAKKDEQPHRHTAITAAYNRSKHNHSEGLPLPAGGRSELLVREPNVTVSLLMALRKPTATTITTWTSNNNNSAGNNRTSEVKRVDGKTSTSVDVKDTQFTSTSVDVKDTQFTSTSVDVKDTQFTSTSVDVKDTQFTSTSVDDKDTQFTSTSATPISDSNNNSTSVNDKDNQITSTSDVPVSESVNVSVAELKMRHSIMLTLIPAFTPVESSIPAIPTPTDTPIPATPTDTPIAETPTPTETFMLATPTPTHTLIPATLTPTKTFIPTMTTPTNTLILPTPTPTFIPATPTPTDIFIPATPTPTLTISPPTLTPTDTLIPATPTPTKTLIPPTHTYTLIPPTPTPTDIFIPATPTPASAKNFIQPLSTNTPSTPAPHPYPN</sequence>
<evidence type="ECO:0000313" key="3">
    <source>
        <dbReference type="EMBL" id="KAK4313497.1"/>
    </source>
</evidence>
<feature type="compositionally biased region" description="Basic and acidic residues" evidence="1">
    <location>
        <begin position="306"/>
        <end position="319"/>
    </location>
</feature>
<feature type="region of interest" description="Disordered" evidence="1">
    <location>
        <begin position="175"/>
        <end position="322"/>
    </location>
</feature>
<comment type="caution">
    <text evidence="3">The sequence shown here is derived from an EMBL/GenBank/DDBJ whole genome shotgun (WGS) entry which is preliminary data.</text>
</comment>
<feature type="compositionally biased region" description="Polar residues" evidence="1">
    <location>
        <begin position="516"/>
        <end position="525"/>
    </location>
</feature>
<feature type="region of interest" description="Disordered" evidence="1">
    <location>
        <begin position="506"/>
        <end position="547"/>
    </location>
</feature>
<feature type="transmembrane region" description="Helical" evidence="2">
    <location>
        <begin position="344"/>
        <end position="367"/>
    </location>
</feature>
<feature type="region of interest" description="Disordered" evidence="1">
    <location>
        <begin position="1"/>
        <end position="61"/>
    </location>
</feature>
<evidence type="ECO:0000256" key="2">
    <source>
        <dbReference type="SAM" id="Phobius"/>
    </source>
</evidence>
<dbReference type="Proteomes" id="UP001292094">
    <property type="component" value="Unassembled WGS sequence"/>
</dbReference>
<feature type="region of interest" description="Disordered" evidence="1">
    <location>
        <begin position="84"/>
        <end position="105"/>
    </location>
</feature>
<evidence type="ECO:0000256" key="1">
    <source>
        <dbReference type="SAM" id="MobiDB-lite"/>
    </source>
</evidence>
<feature type="compositionally biased region" description="Low complexity" evidence="1">
    <location>
        <begin position="216"/>
        <end position="228"/>
    </location>
</feature>
<dbReference type="PRINTS" id="PR01217">
    <property type="entry name" value="PRICHEXTENSN"/>
</dbReference>
<reference evidence="3" key="1">
    <citation type="submission" date="2023-11" db="EMBL/GenBank/DDBJ databases">
        <title>Genome assemblies of two species of porcelain crab, Petrolisthes cinctipes and Petrolisthes manimaculis (Anomura: Porcellanidae).</title>
        <authorList>
            <person name="Angst P."/>
        </authorList>
    </citation>
    <scope>NUCLEOTIDE SEQUENCE</scope>
    <source>
        <strain evidence="3">PB745_02</strain>
        <tissue evidence="3">Gill</tissue>
    </source>
</reference>
<keyword evidence="2" id="KW-0472">Membrane</keyword>
<gene>
    <name evidence="3" type="ORF">Pmani_015159</name>
</gene>
<feature type="compositionally biased region" description="Polar residues" evidence="1">
    <location>
        <begin position="280"/>
        <end position="294"/>
    </location>
</feature>
<name>A0AAE1PUH0_9EUCA</name>
<feature type="region of interest" description="Disordered" evidence="1">
    <location>
        <begin position="731"/>
        <end position="750"/>
    </location>
</feature>
<feature type="compositionally biased region" description="Basic and acidic residues" evidence="1">
    <location>
        <begin position="182"/>
        <end position="194"/>
    </location>
</feature>